<dbReference type="AlphaFoldDB" id="A0A437QV91"/>
<protein>
    <recommendedName>
        <fullName evidence="1">DUF6745 domain-containing protein</fullName>
    </recommendedName>
</protein>
<accession>A0A437QV91</accession>
<feature type="domain" description="DUF6745" evidence="1">
    <location>
        <begin position="193"/>
        <end position="402"/>
    </location>
</feature>
<evidence type="ECO:0000313" key="3">
    <source>
        <dbReference type="Proteomes" id="UP000287447"/>
    </source>
</evidence>
<proteinExistence type="predicted"/>
<evidence type="ECO:0000259" key="1">
    <source>
        <dbReference type="Pfam" id="PF20530"/>
    </source>
</evidence>
<gene>
    <name evidence="2" type="ORF">EOI86_03830</name>
</gene>
<reference evidence="3" key="1">
    <citation type="submission" date="2019-01" db="EMBL/GenBank/DDBJ databases">
        <title>Gri0909 isolated from a small marine red alga.</title>
        <authorList>
            <person name="Kim J."/>
            <person name="Jeong S.E."/>
            <person name="Jeon C.O."/>
        </authorList>
    </citation>
    <scope>NUCLEOTIDE SEQUENCE [LARGE SCALE GENOMIC DNA]</scope>
    <source>
        <strain evidence="3">Gri0909</strain>
    </source>
</reference>
<dbReference type="Pfam" id="PF20530">
    <property type="entry name" value="DUF6745"/>
    <property type="match status" value="1"/>
</dbReference>
<organism evidence="2 3">
    <name type="scientific">Hwanghaeella grinnelliae</name>
    <dbReference type="NCBI Taxonomy" id="2500179"/>
    <lineage>
        <taxon>Bacteria</taxon>
        <taxon>Pseudomonadati</taxon>
        <taxon>Pseudomonadota</taxon>
        <taxon>Alphaproteobacteria</taxon>
        <taxon>Rhodospirillales</taxon>
        <taxon>Rhodospirillaceae</taxon>
        <taxon>Hwanghaeella</taxon>
    </lineage>
</organism>
<dbReference type="Proteomes" id="UP000287447">
    <property type="component" value="Unassembled WGS sequence"/>
</dbReference>
<dbReference type="InterPro" id="IPR046633">
    <property type="entry name" value="DUF6745"/>
</dbReference>
<keyword evidence="3" id="KW-1185">Reference proteome</keyword>
<sequence>MRDVDAWPEGALQDYRNKWIGIGLSTVPADREAAERGIARAYRAAGFKPPRIVWCGSPMTMALVRAFVLSRPSKGWTERQADRLWAGLHATLDAEDWSAFRQSVVSCIAACDGIDPGSALKDPVAVWGRDHARAAVRKSADANLWESAGTKLAAPVRRRVAVGVWANLGRGIWGSVQGSVADNAWGGFRSSVRDAIRRSVPGQHDAGWLCFYDFFARAMGLDVETLVLRNQAQIASSAGWWLPHEHLCWISERPRFVAQDEDGVLHNASGPAINFRDGWLLHAWRGTLVPQAWIEGPATLTAKTALTHPNVEQRRAACEILGWEPVLGRLDARVIQADEDPSIGELVEVEIPEIGQERFLRVTCGTGRRFALPVPPHVTTALEANAWTYGLDADAYKPEVRT</sequence>
<dbReference type="RefSeq" id="WP_127763796.1">
    <property type="nucleotide sequence ID" value="NZ_SADE01000001.1"/>
</dbReference>
<name>A0A437QV91_9PROT</name>
<dbReference type="EMBL" id="SADE01000001">
    <property type="protein sequence ID" value="RVU38425.1"/>
    <property type="molecule type" value="Genomic_DNA"/>
</dbReference>
<dbReference type="OrthoDB" id="871648at2"/>
<evidence type="ECO:0000313" key="2">
    <source>
        <dbReference type="EMBL" id="RVU38425.1"/>
    </source>
</evidence>
<comment type="caution">
    <text evidence="2">The sequence shown here is derived from an EMBL/GenBank/DDBJ whole genome shotgun (WGS) entry which is preliminary data.</text>
</comment>